<dbReference type="PROSITE" id="PS50880">
    <property type="entry name" value="TOPRIM"/>
    <property type="match status" value="1"/>
</dbReference>
<feature type="domain" description="Topo IIA-type catalytic" evidence="21">
    <location>
        <begin position="713"/>
        <end position="1174"/>
    </location>
</feature>
<dbReference type="GO" id="GO:0003677">
    <property type="term" value="F:DNA binding"/>
    <property type="evidence" value="ECO:0007669"/>
    <property type="project" value="UniProtKB-UniRule"/>
</dbReference>
<comment type="catalytic activity">
    <reaction evidence="1 17 18">
        <text>ATP-dependent breakage, passage and rejoining of double-stranded DNA.</text>
        <dbReference type="EC" id="5.6.2.2"/>
    </reaction>
</comment>
<comment type="subcellular location">
    <subcellularLocation>
        <location evidence="5">Nucleus</location>
    </subcellularLocation>
</comment>
<comment type="cofactor">
    <cofactor evidence="4">
        <name>Mg(2+)</name>
        <dbReference type="ChEBI" id="CHEBI:18420"/>
    </cofactor>
</comment>
<feature type="domain" description="Toprim" evidence="20">
    <location>
        <begin position="453"/>
        <end position="570"/>
    </location>
</feature>
<dbReference type="SMART" id="SM00433">
    <property type="entry name" value="TOP2c"/>
    <property type="match status" value="1"/>
</dbReference>
<keyword evidence="9" id="KW-0479">Metal-binding</keyword>
<dbReference type="CDD" id="cd16930">
    <property type="entry name" value="HATPase_TopII-like"/>
    <property type="match status" value="1"/>
</dbReference>
<dbReference type="InterPro" id="IPR014721">
    <property type="entry name" value="Ribsml_uS5_D2-typ_fold_subgr"/>
</dbReference>
<dbReference type="Gene3D" id="3.30.1490.30">
    <property type="match status" value="1"/>
</dbReference>
<evidence type="ECO:0000256" key="2">
    <source>
        <dbReference type="ARBA" id="ARBA00001913"/>
    </source>
</evidence>
<dbReference type="InterPro" id="IPR031660">
    <property type="entry name" value="TOPRIM_C"/>
</dbReference>
<evidence type="ECO:0000256" key="13">
    <source>
        <dbReference type="ARBA" id="ARBA00023029"/>
    </source>
</evidence>
<evidence type="ECO:0000256" key="8">
    <source>
        <dbReference type="ARBA" id="ARBA00019635"/>
    </source>
</evidence>
<evidence type="ECO:0000256" key="3">
    <source>
        <dbReference type="ARBA" id="ARBA00001936"/>
    </source>
</evidence>
<comment type="similarity">
    <text evidence="6 18">Belongs to the type II topoisomerase family.</text>
</comment>
<keyword evidence="13 17" id="KW-0799">Topoisomerase</keyword>
<evidence type="ECO:0000256" key="17">
    <source>
        <dbReference type="PROSITE-ProRule" id="PRU01384"/>
    </source>
</evidence>
<feature type="compositionally biased region" description="Basic residues" evidence="19">
    <location>
        <begin position="1647"/>
        <end position="1657"/>
    </location>
</feature>
<dbReference type="SMART" id="SM00434">
    <property type="entry name" value="TOP4c"/>
    <property type="match status" value="1"/>
</dbReference>
<dbReference type="FunFam" id="3.30.1490.30:FF:000001">
    <property type="entry name" value="DNA topoisomerase 2"/>
    <property type="match status" value="1"/>
</dbReference>
<dbReference type="GO" id="GO:0046872">
    <property type="term" value="F:metal ion binding"/>
    <property type="evidence" value="ECO:0007669"/>
    <property type="project" value="UniProtKB-KW"/>
</dbReference>
<evidence type="ECO:0000256" key="18">
    <source>
        <dbReference type="RuleBase" id="RU362094"/>
    </source>
</evidence>
<feature type="compositionally biased region" description="Basic and acidic residues" evidence="19">
    <location>
        <begin position="1489"/>
        <end position="1502"/>
    </location>
</feature>
<dbReference type="Pfam" id="PF16898">
    <property type="entry name" value="TOPRIM_C"/>
    <property type="match status" value="1"/>
</dbReference>
<evidence type="ECO:0000256" key="11">
    <source>
        <dbReference type="ARBA" id="ARBA00022840"/>
    </source>
</evidence>
<dbReference type="Gene3D" id="3.40.50.670">
    <property type="match status" value="1"/>
</dbReference>
<dbReference type="CDD" id="cd00187">
    <property type="entry name" value="TOP4c"/>
    <property type="match status" value="1"/>
</dbReference>
<evidence type="ECO:0000313" key="22">
    <source>
        <dbReference type="EMBL" id="CAH0389447.1"/>
    </source>
</evidence>
<dbReference type="Pfam" id="PF01751">
    <property type="entry name" value="Toprim"/>
    <property type="match status" value="1"/>
</dbReference>
<keyword evidence="11 18" id="KW-0067">ATP-binding</keyword>
<dbReference type="PANTHER" id="PTHR10169">
    <property type="entry name" value="DNA TOPOISOMERASE/GYRASE"/>
    <property type="match status" value="1"/>
</dbReference>
<dbReference type="InterPro" id="IPR001241">
    <property type="entry name" value="Topo_IIA"/>
</dbReference>
<evidence type="ECO:0000256" key="19">
    <source>
        <dbReference type="SAM" id="MobiDB-lite"/>
    </source>
</evidence>
<dbReference type="Gene3D" id="1.10.268.10">
    <property type="entry name" value="Topoisomerase, domain 3"/>
    <property type="match status" value="1"/>
</dbReference>
<dbReference type="InterPro" id="IPR036890">
    <property type="entry name" value="HATPase_C_sf"/>
</dbReference>
<dbReference type="SUPFAM" id="SSF55874">
    <property type="entry name" value="ATPase domain of HSP90 chaperone/DNA topoisomerase II/histidine kinase"/>
    <property type="match status" value="1"/>
</dbReference>
<dbReference type="GO" id="GO:0005634">
    <property type="term" value="C:nucleus"/>
    <property type="evidence" value="ECO:0007669"/>
    <property type="project" value="UniProtKB-SubCell"/>
</dbReference>
<dbReference type="Gene3D" id="3.30.230.10">
    <property type="match status" value="1"/>
</dbReference>
<dbReference type="FunFam" id="1.10.268.10:FF:000002">
    <property type="entry name" value="DNA topoisomerase 2"/>
    <property type="match status" value="1"/>
</dbReference>
<feature type="active site" description="O-(5'-phospho-DNA)-tyrosine intermediate" evidence="17">
    <location>
        <position position="803"/>
    </location>
</feature>
<dbReference type="PRINTS" id="PR01158">
    <property type="entry name" value="TOPISMRASEII"/>
</dbReference>
<evidence type="ECO:0000256" key="1">
    <source>
        <dbReference type="ARBA" id="ARBA00000185"/>
    </source>
</evidence>
<feature type="region of interest" description="Disordered" evidence="19">
    <location>
        <begin position="1097"/>
        <end position="1125"/>
    </location>
</feature>
<keyword evidence="15 17" id="KW-0413">Isomerase</keyword>
<evidence type="ECO:0000256" key="5">
    <source>
        <dbReference type="ARBA" id="ARBA00004123"/>
    </source>
</evidence>
<proteinExistence type="inferred from homology"/>
<feature type="region of interest" description="Disordered" evidence="19">
    <location>
        <begin position="1413"/>
        <end position="1666"/>
    </location>
</feature>
<feature type="compositionally biased region" description="Basic and acidic residues" evidence="19">
    <location>
        <begin position="1591"/>
        <end position="1603"/>
    </location>
</feature>
<evidence type="ECO:0000259" key="20">
    <source>
        <dbReference type="PROSITE" id="PS50880"/>
    </source>
</evidence>
<dbReference type="InterPro" id="IPR034157">
    <property type="entry name" value="TOPRIM_TopoII"/>
</dbReference>
<dbReference type="Gene3D" id="3.30.565.10">
    <property type="entry name" value="Histidine kinase-like ATPase, C-terminal domain"/>
    <property type="match status" value="1"/>
</dbReference>
<evidence type="ECO:0000256" key="9">
    <source>
        <dbReference type="ARBA" id="ARBA00022723"/>
    </source>
</evidence>
<evidence type="ECO:0000256" key="16">
    <source>
        <dbReference type="ARBA" id="ARBA00023242"/>
    </source>
</evidence>
<dbReference type="Pfam" id="PF02518">
    <property type="entry name" value="HATPase_c"/>
    <property type="match status" value="1"/>
</dbReference>
<dbReference type="FunFam" id="3.90.199.10:FF:000002">
    <property type="entry name" value="DNA topoisomerase 2"/>
    <property type="match status" value="1"/>
</dbReference>
<dbReference type="FunFam" id="3.30.565.10:FF:000004">
    <property type="entry name" value="DNA topoisomerase 2"/>
    <property type="match status" value="1"/>
</dbReference>
<dbReference type="Proteomes" id="UP001152759">
    <property type="component" value="Chromosome 4"/>
</dbReference>
<comment type="subunit">
    <text evidence="18">Homodimer.</text>
</comment>
<dbReference type="InterPro" id="IPR020568">
    <property type="entry name" value="Ribosomal_Su5_D2-typ_SF"/>
</dbReference>
<feature type="compositionally biased region" description="Basic residues" evidence="19">
    <location>
        <begin position="1580"/>
        <end position="1590"/>
    </location>
</feature>
<dbReference type="SUPFAM" id="SSF56719">
    <property type="entry name" value="Type II DNA topoisomerase"/>
    <property type="match status" value="1"/>
</dbReference>
<dbReference type="InterPro" id="IPR013760">
    <property type="entry name" value="Topo_IIA-like_dom_sf"/>
</dbReference>
<evidence type="ECO:0000313" key="23">
    <source>
        <dbReference type="Proteomes" id="UP001152759"/>
    </source>
</evidence>
<keyword evidence="12" id="KW-0460">Magnesium</keyword>
<evidence type="ECO:0000256" key="7">
    <source>
        <dbReference type="ARBA" id="ARBA00012895"/>
    </source>
</evidence>
<dbReference type="Pfam" id="PF00204">
    <property type="entry name" value="DNA_gyraseB"/>
    <property type="match status" value="1"/>
</dbReference>
<evidence type="ECO:0000259" key="21">
    <source>
        <dbReference type="PROSITE" id="PS52040"/>
    </source>
</evidence>
<organism evidence="22 23">
    <name type="scientific">Bemisia tabaci</name>
    <name type="common">Sweetpotato whitefly</name>
    <name type="synonym">Aleurodes tabaci</name>
    <dbReference type="NCBI Taxonomy" id="7038"/>
    <lineage>
        <taxon>Eukaryota</taxon>
        <taxon>Metazoa</taxon>
        <taxon>Ecdysozoa</taxon>
        <taxon>Arthropoda</taxon>
        <taxon>Hexapoda</taxon>
        <taxon>Insecta</taxon>
        <taxon>Pterygota</taxon>
        <taxon>Neoptera</taxon>
        <taxon>Paraneoptera</taxon>
        <taxon>Hemiptera</taxon>
        <taxon>Sternorrhyncha</taxon>
        <taxon>Aleyrodoidea</taxon>
        <taxon>Aleyrodidae</taxon>
        <taxon>Aleyrodinae</taxon>
        <taxon>Bemisia</taxon>
    </lineage>
</organism>
<accession>A0A9P0F2R4</accession>
<dbReference type="FunFam" id="3.40.50.670:FF:000001">
    <property type="entry name" value="DNA topoisomerase 2"/>
    <property type="match status" value="2"/>
</dbReference>
<dbReference type="EMBL" id="OU963865">
    <property type="protein sequence ID" value="CAH0389447.1"/>
    <property type="molecule type" value="Genomic_DNA"/>
</dbReference>
<dbReference type="CDD" id="cd03481">
    <property type="entry name" value="TopoIIA_Trans_ScTopoIIA"/>
    <property type="match status" value="1"/>
</dbReference>
<keyword evidence="16" id="KW-0539">Nucleus</keyword>
<feature type="compositionally biased region" description="Basic residues" evidence="19">
    <location>
        <begin position="1625"/>
        <end position="1637"/>
    </location>
</feature>
<dbReference type="GO" id="GO:0003918">
    <property type="term" value="F:DNA topoisomerase type II (double strand cut, ATP-hydrolyzing) activity"/>
    <property type="evidence" value="ECO:0007669"/>
    <property type="project" value="UniProtKB-UniRule"/>
</dbReference>
<dbReference type="InterPro" id="IPR013506">
    <property type="entry name" value="Topo_IIA_bsu_dom2"/>
</dbReference>
<evidence type="ECO:0000256" key="6">
    <source>
        <dbReference type="ARBA" id="ARBA00011080"/>
    </source>
</evidence>
<dbReference type="GO" id="GO:0006265">
    <property type="term" value="P:DNA topological change"/>
    <property type="evidence" value="ECO:0007669"/>
    <property type="project" value="UniProtKB-UniRule"/>
</dbReference>
<reference evidence="22" key="1">
    <citation type="submission" date="2021-12" db="EMBL/GenBank/DDBJ databases">
        <authorList>
            <person name="King R."/>
        </authorList>
    </citation>
    <scope>NUCLEOTIDE SEQUENCE</scope>
</reference>
<comment type="cofactor">
    <cofactor evidence="3">
        <name>Mn(2+)</name>
        <dbReference type="ChEBI" id="CHEBI:29035"/>
    </cofactor>
</comment>
<dbReference type="PROSITE" id="PS52040">
    <property type="entry name" value="TOPO_IIA"/>
    <property type="match status" value="1"/>
</dbReference>
<sequence length="1666" mass="188785">MDGDYLNGGGSGSEDEVVQAKPKGKKMSVERIYQKKSQLEHILLRPDTYIGSVEFVKEPMWIYDEEENRMIQKEISYVPGLYKIFDEILVNAADNKQRDPKMDRIKIDISQEDNTITIYNNGQGIPVVEHKDEKMYVPTMIFGHLLTSSNYNDEEEKVTGGRNGFGAKLCNIFSTKFTVETSSQDYKKCFKQTWTSNMTKTSAPQIIASKGEDYTKIKFSPDLTKFKMDKLDDDIVALMKRRAYDVAATTGGVKVVLNGKLLPVKSFKDYVDLYVRNLTDDSGNALKVVHEKCGPRWEVAITVSDKGFQQMSFANSIATTKGGRHVDHVTDVICKQLMEVIKKKNKGTAVKPHQVKNHMWVFVNCLIVNPTFDSQTKEHMTLQVKSFGSKPTISEKFFTAVNKVGIVDMVLAWSKFKEQNALGKTSGKKQSKLKGIPKLEDANDAGTKNSIDCTLILTEGDSAKALAVSGLGVVGRDRYGVFPLRGKLLNVREATTKQVMENNEISSIVKILGLIYKKKYETTDDLRTLRYGKLMIMTDQDQDGSHIKGLIINFIHHNWPGLLRLPFLQEFITPIVKVKKSRETLSFYSLPEFEEWKAATPNFNTWNIKYYKGLGTSSSDEAREYFSNMNRHRILFIYRGPEDDAHITMAFSKKLVDSRKEWLTNWMSDCKRRREMGLPEDYLYEKDTRAVSYQDFINKELVLFSNMDNERSIPSMVDGLKPGSRKVLFTCFKRNDKKEVKVAQLAGSVAEHSAYHHGEMSLTSTIVNLAQNFVGSNNINLLMPNGQFGTRLQGGKDAASPRYIFTMLSPLARYIFHPDDDPLLTYLRDDNKRIEPEWYIPIIPMVLVNGAEGIGTGWMTKIPNYNPREIAANLKLMINGEDPKPMLPWYKNFIGNIENIGESRFVTTGIISQINEDKIEVTELPIGVWTQNYKEGTLEVMLNGTEKEKGKDGEKDKTPPLITDYKEYSTDTKVRFLVSMNRDMFIHAENEGFFKVFKLQNTISTSSMVAFDRGNCLKKYDTVMQIMREFFDVRLEFYEKRKAYMEGMLLAEAQRLSDQARFICEKCDGDLRIENRKKKEMIAELVKREYRSDPVKEWRKRQQKDEEQEEDADQPAETETAQGDQRDYDYLLGMPMWNLTYEKKEELLKKEKEKKMELKILQDKTPRDLWRHDLDVFLEKLDEVEQDEIRKAEENFDPKKKGSKKKVALKAEALPSPAGKRIEFKIDEELRNKVRKLEQAKVLGSKKREAKKEAVDIEKDDFDLLVENGSDKPLAARLGTSPEMIEKKIRAKKEKAVKAPKAGKGQSKITDTFKTKSAFSDSDSDDGKKKKGKKKASPKKKGKKSAFSDSDDDLLSDGSVASFRTSPVSVPSRATARRAAANIKFNFDDSDGEEKLESDVEVYDNIAVTAPSAITTVTNDIASDFSDKGSDSDSEPAPKPKKAAPKKRKEKDDSDSEPTYKPKKAAALKKKAEDDFDKLLQSSQSSAMSKDEDSGDEFDKLLKGSAPISKEKEPAKKPATSYKFSDDEDDDDVPLKSAAPTKAKDSDDEFEPDTRPKKPAAASKYYEGSDSESDFEPAPKSKKPAASRKRKDSDSEFELESKPKKAKAGKRKLSSDDSDADTFKSTKKGGGAKKKTLFSKTNIADKPKKKAAPKKKKYSDSDFSDF</sequence>
<dbReference type="GO" id="GO:0000819">
    <property type="term" value="P:sister chromatid segregation"/>
    <property type="evidence" value="ECO:0007669"/>
    <property type="project" value="TreeGrafter"/>
</dbReference>
<protein>
    <recommendedName>
        <fullName evidence="8 18">DNA topoisomerase 2</fullName>
        <ecNumber evidence="7 18">5.6.2.2</ecNumber>
    </recommendedName>
</protein>
<dbReference type="FunFam" id="3.30.1360.40:FF:000003">
    <property type="entry name" value="DNA topoisomerase 2"/>
    <property type="match status" value="1"/>
</dbReference>
<dbReference type="EC" id="5.6.2.2" evidence="7 18"/>
<name>A0A9P0F2R4_BEMTA</name>
<dbReference type="PROSITE" id="PS00177">
    <property type="entry name" value="TOPOISOMERASE_II"/>
    <property type="match status" value="1"/>
</dbReference>
<dbReference type="InterPro" id="IPR013758">
    <property type="entry name" value="Topo_IIA_A/C_ab"/>
</dbReference>
<comment type="cofactor">
    <cofactor evidence="2">
        <name>Ca(2+)</name>
        <dbReference type="ChEBI" id="CHEBI:29108"/>
    </cofactor>
</comment>
<dbReference type="PANTHER" id="PTHR10169:SF38">
    <property type="entry name" value="DNA TOPOISOMERASE 2"/>
    <property type="match status" value="1"/>
</dbReference>
<dbReference type="FunFam" id="3.30.230.10:FF:000008">
    <property type="entry name" value="DNA topoisomerase 2"/>
    <property type="match status" value="1"/>
</dbReference>
<dbReference type="PRINTS" id="PR00418">
    <property type="entry name" value="TPI2FAMILY"/>
</dbReference>
<dbReference type="CDD" id="cd03365">
    <property type="entry name" value="TOPRIM_TopoIIA"/>
    <property type="match status" value="1"/>
</dbReference>
<evidence type="ECO:0000256" key="15">
    <source>
        <dbReference type="ARBA" id="ARBA00023235"/>
    </source>
</evidence>
<dbReference type="SUPFAM" id="SSF54211">
    <property type="entry name" value="Ribosomal protein S5 domain 2-like"/>
    <property type="match status" value="1"/>
</dbReference>
<dbReference type="InterPro" id="IPR001154">
    <property type="entry name" value="TopoII_euk"/>
</dbReference>
<feature type="compositionally biased region" description="Basic residues" evidence="19">
    <location>
        <begin position="1329"/>
        <end position="1344"/>
    </location>
</feature>
<dbReference type="InterPro" id="IPR003594">
    <property type="entry name" value="HATPase_dom"/>
</dbReference>
<dbReference type="GO" id="GO:0000712">
    <property type="term" value="P:resolution of meiotic recombination intermediates"/>
    <property type="evidence" value="ECO:0007669"/>
    <property type="project" value="TreeGrafter"/>
</dbReference>
<evidence type="ECO:0000256" key="14">
    <source>
        <dbReference type="ARBA" id="ARBA00023125"/>
    </source>
</evidence>
<dbReference type="Gene3D" id="3.30.1360.40">
    <property type="match status" value="1"/>
</dbReference>
<dbReference type="InterPro" id="IPR002205">
    <property type="entry name" value="Topo_IIA_dom_A"/>
</dbReference>
<evidence type="ECO:0000256" key="12">
    <source>
        <dbReference type="ARBA" id="ARBA00022842"/>
    </source>
</evidence>
<dbReference type="Gene3D" id="3.90.199.10">
    <property type="entry name" value="Topoisomerase II, domain 5"/>
    <property type="match status" value="1"/>
</dbReference>
<feature type="compositionally biased region" description="Acidic residues" evidence="19">
    <location>
        <begin position="1106"/>
        <end position="1116"/>
    </location>
</feature>
<evidence type="ECO:0000256" key="4">
    <source>
        <dbReference type="ARBA" id="ARBA00001946"/>
    </source>
</evidence>
<dbReference type="InterPro" id="IPR006171">
    <property type="entry name" value="TOPRIM_dom"/>
</dbReference>
<gene>
    <name evidence="22" type="ORF">BEMITA_LOCUS8277</name>
</gene>
<dbReference type="InterPro" id="IPR050634">
    <property type="entry name" value="DNA_Topoisomerase_II"/>
</dbReference>
<feature type="region of interest" description="Disordered" evidence="19">
    <location>
        <begin position="1"/>
        <end position="23"/>
    </location>
</feature>
<feature type="region of interest" description="Disordered" evidence="19">
    <location>
        <begin position="1273"/>
        <end position="1375"/>
    </location>
</feature>
<dbReference type="GO" id="GO:0005524">
    <property type="term" value="F:ATP binding"/>
    <property type="evidence" value="ECO:0007669"/>
    <property type="project" value="UniProtKB-UniRule"/>
</dbReference>
<dbReference type="InterPro" id="IPR013757">
    <property type="entry name" value="Topo_IIA_A_a_sf"/>
</dbReference>
<keyword evidence="10 18" id="KW-0547">Nucleotide-binding</keyword>
<comment type="function">
    <text evidence="18">Control of topological states of DNA by transient breakage and subsequent rejoining of DNA strands. Topoisomerase II makes double-strand breaks.</text>
</comment>
<dbReference type="InterPro" id="IPR018522">
    <property type="entry name" value="TopoIIA_CS"/>
</dbReference>
<keyword evidence="14 17" id="KW-0238">DNA-binding</keyword>
<dbReference type="InterPro" id="IPR013759">
    <property type="entry name" value="Topo_IIA_B_C"/>
</dbReference>
<feature type="compositionally biased region" description="Gly residues" evidence="19">
    <location>
        <begin position="1"/>
        <end position="12"/>
    </location>
</feature>
<keyword evidence="23" id="KW-1185">Reference proteome</keyword>
<feature type="compositionally biased region" description="Basic residues" evidence="19">
    <location>
        <begin position="1439"/>
        <end position="1449"/>
    </location>
</feature>
<evidence type="ECO:0000256" key="10">
    <source>
        <dbReference type="ARBA" id="ARBA00022741"/>
    </source>
</evidence>
<dbReference type="Pfam" id="PF00521">
    <property type="entry name" value="DNA_topoisoIV"/>
    <property type="match status" value="1"/>
</dbReference>